<dbReference type="SUPFAM" id="SSF52172">
    <property type="entry name" value="CheY-like"/>
    <property type="match status" value="1"/>
</dbReference>
<dbReference type="InterPro" id="IPR001789">
    <property type="entry name" value="Sig_transdc_resp-reg_receiver"/>
</dbReference>
<dbReference type="InterPro" id="IPR011006">
    <property type="entry name" value="CheY-like_superfamily"/>
</dbReference>
<evidence type="ECO:0000259" key="7">
    <source>
        <dbReference type="PROSITE" id="PS51755"/>
    </source>
</evidence>
<reference evidence="9" key="3">
    <citation type="journal article" date="2019" name="Microbiol. Resour. Announc.">
        <title>Draft Genome Sequences of Type Strains of Gordonibacter faecihominis, Paraeggerthella hongkongensis, Parvibacter caecicola,Slackia equolifaciens, Slackia faecicanis, and Slackia isoflavoniconvertens.</title>
        <authorList>
            <person name="Danylec N."/>
            <person name="Stoll D.A."/>
            <person name="Dotsch A."/>
            <person name="Huch M."/>
        </authorList>
    </citation>
    <scope>NUCLEOTIDE SEQUENCE</scope>
    <source>
        <strain evidence="9">DSM 16107</strain>
    </source>
</reference>
<evidence type="ECO:0000256" key="3">
    <source>
        <dbReference type="ARBA" id="ARBA00023125"/>
    </source>
</evidence>
<evidence type="ECO:0000256" key="1">
    <source>
        <dbReference type="ARBA" id="ARBA00022553"/>
    </source>
</evidence>
<dbReference type="GO" id="GO:0006355">
    <property type="term" value="P:regulation of DNA-templated transcription"/>
    <property type="evidence" value="ECO:0007669"/>
    <property type="project" value="InterPro"/>
</dbReference>
<dbReference type="SMART" id="SM00862">
    <property type="entry name" value="Trans_reg_C"/>
    <property type="match status" value="1"/>
</dbReference>
<dbReference type="CDD" id="cd17574">
    <property type="entry name" value="REC_OmpR"/>
    <property type="match status" value="1"/>
</dbReference>
<keyword evidence="3 5" id="KW-0238">DNA-binding</keyword>
<dbReference type="Pfam" id="PF00072">
    <property type="entry name" value="Response_reg"/>
    <property type="match status" value="1"/>
</dbReference>
<dbReference type="Pfam" id="PF00486">
    <property type="entry name" value="Trans_reg_C"/>
    <property type="match status" value="1"/>
</dbReference>
<keyword evidence="1 4" id="KW-0597">Phosphoprotein</keyword>
<dbReference type="PROSITE" id="PS50110">
    <property type="entry name" value="RESPONSE_REGULATORY"/>
    <property type="match status" value="1"/>
</dbReference>
<dbReference type="GO" id="GO:0000976">
    <property type="term" value="F:transcription cis-regulatory region binding"/>
    <property type="evidence" value="ECO:0007669"/>
    <property type="project" value="TreeGrafter"/>
</dbReference>
<evidence type="ECO:0000313" key="11">
    <source>
        <dbReference type="Proteomes" id="UP000270112"/>
    </source>
</evidence>
<evidence type="ECO:0000256" key="2">
    <source>
        <dbReference type="ARBA" id="ARBA00023012"/>
    </source>
</evidence>
<evidence type="ECO:0000313" key="8">
    <source>
        <dbReference type="EMBL" id="RDB71920.1"/>
    </source>
</evidence>
<evidence type="ECO:0000313" key="10">
    <source>
        <dbReference type="Proteomes" id="UP000253817"/>
    </source>
</evidence>
<sequence>MLADDEQSLCDALEIILRDAGYEVCIAHDGKEAVEVFRRERPDVAILDVMMPRLDGFEVCAEIRDVLPDTPVLMLSAKGDIVDKKSGFRAGADDYVVKPFNDEELLLRVEALLRRRSRSDGTEAPVLMRRVQIGDLTIDPRRCEVLVGDRVISLTPKEFQILALMADNPGKVFTREDLIENIWGEEYETGSISIPVYVRRIREKIERDPSNPVYLQTVWRFGYRLGD</sequence>
<dbReference type="AlphaFoldDB" id="A0A3N0IUN8"/>
<feature type="domain" description="OmpR/PhoB-type" evidence="7">
    <location>
        <begin position="128"/>
        <end position="227"/>
    </location>
</feature>
<organism evidence="9 11">
    <name type="scientific">Eggerthella sinensis</name>
    <dbReference type="NCBI Taxonomy" id="242230"/>
    <lineage>
        <taxon>Bacteria</taxon>
        <taxon>Bacillati</taxon>
        <taxon>Actinomycetota</taxon>
        <taxon>Coriobacteriia</taxon>
        <taxon>Eggerthellales</taxon>
        <taxon>Eggerthellaceae</taxon>
        <taxon>Eggerthella</taxon>
    </lineage>
</organism>
<accession>A0A3N0IUN8</accession>
<dbReference type="GO" id="GO:0032993">
    <property type="term" value="C:protein-DNA complex"/>
    <property type="evidence" value="ECO:0007669"/>
    <property type="project" value="TreeGrafter"/>
</dbReference>
<dbReference type="Proteomes" id="UP000270112">
    <property type="component" value="Unassembled WGS sequence"/>
</dbReference>
<reference evidence="11" key="2">
    <citation type="submission" date="2018-05" db="EMBL/GenBank/DDBJ databases">
        <title>Genome Sequencing of selected type strains of the family Eggerthellaceae.</title>
        <authorList>
            <person name="Danylec N."/>
            <person name="Stoll D.A."/>
            <person name="Doetsch A."/>
            <person name="Huch M."/>
        </authorList>
    </citation>
    <scope>NUCLEOTIDE SEQUENCE [LARGE SCALE GENOMIC DNA]</scope>
    <source>
        <strain evidence="11">DSM 16107</strain>
    </source>
</reference>
<dbReference type="FunFam" id="1.10.10.10:FF:000018">
    <property type="entry name" value="DNA-binding response regulator ResD"/>
    <property type="match status" value="1"/>
</dbReference>
<protein>
    <submittedName>
        <fullName evidence="9">DNA-binding response regulator</fullName>
    </submittedName>
</protein>
<name>A0A3N0IUN8_9ACTN</name>
<evidence type="ECO:0000256" key="4">
    <source>
        <dbReference type="PROSITE-ProRule" id="PRU00169"/>
    </source>
</evidence>
<dbReference type="CDD" id="cd00383">
    <property type="entry name" value="trans_reg_C"/>
    <property type="match status" value="1"/>
</dbReference>
<dbReference type="PROSITE" id="PS51755">
    <property type="entry name" value="OMPR_PHOB"/>
    <property type="match status" value="1"/>
</dbReference>
<evidence type="ECO:0000313" key="9">
    <source>
        <dbReference type="EMBL" id="RNM40719.1"/>
    </source>
</evidence>
<keyword evidence="10" id="KW-1185">Reference proteome</keyword>
<dbReference type="InterPro" id="IPR039420">
    <property type="entry name" value="WalR-like"/>
</dbReference>
<dbReference type="InterPro" id="IPR036388">
    <property type="entry name" value="WH-like_DNA-bd_sf"/>
</dbReference>
<keyword evidence="2" id="KW-0902">Two-component regulatory system</keyword>
<dbReference type="EMBL" id="PPTT01000001">
    <property type="protein sequence ID" value="RDB71920.1"/>
    <property type="molecule type" value="Genomic_DNA"/>
</dbReference>
<dbReference type="OrthoDB" id="3173792at2"/>
<dbReference type="PANTHER" id="PTHR48111">
    <property type="entry name" value="REGULATOR OF RPOS"/>
    <property type="match status" value="1"/>
</dbReference>
<evidence type="ECO:0000256" key="5">
    <source>
        <dbReference type="PROSITE-ProRule" id="PRU01091"/>
    </source>
</evidence>
<comment type="caution">
    <text evidence="9">The sequence shown here is derived from an EMBL/GenBank/DDBJ whole genome shotgun (WGS) entry which is preliminary data.</text>
</comment>
<dbReference type="PANTHER" id="PTHR48111:SF40">
    <property type="entry name" value="PHOSPHATE REGULON TRANSCRIPTIONAL REGULATORY PROTEIN PHOB"/>
    <property type="match status" value="1"/>
</dbReference>
<dbReference type="Gene3D" id="1.10.10.10">
    <property type="entry name" value="Winged helix-like DNA-binding domain superfamily/Winged helix DNA-binding domain"/>
    <property type="match status" value="1"/>
</dbReference>
<dbReference type="GO" id="GO:0005829">
    <property type="term" value="C:cytosol"/>
    <property type="evidence" value="ECO:0007669"/>
    <property type="project" value="TreeGrafter"/>
</dbReference>
<proteinExistence type="predicted"/>
<reference evidence="8 10" key="1">
    <citation type="journal article" date="2018" name="Elife">
        <title>Discovery and characterization of a prevalent human gut bacterial enzyme sufficient for the inactivation of a family of plant toxins.</title>
        <authorList>
            <person name="Koppel N."/>
            <person name="Bisanz J.E."/>
            <person name="Pandelia M.E."/>
            <person name="Turnbaugh P.J."/>
            <person name="Balskus E.P."/>
        </authorList>
    </citation>
    <scope>NUCLEOTIDE SEQUENCE [LARGE SCALE GENOMIC DNA]</scope>
    <source>
        <strain evidence="8 10">DSM 16107</strain>
    </source>
</reference>
<dbReference type="SMART" id="SM00448">
    <property type="entry name" value="REC"/>
    <property type="match status" value="1"/>
</dbReference>
<dbReference type="InterPro" id="IPR001867">
    <property type="entry name" value="OmpR/PhoB-type_DNA-bd"/>
</dbReference>
<feature type="domain" description="Response regulatory" evidence="6">
    <location>
        <begin position="1"/>
        <end position="113"/>
    </location>
</feature>
<dbReference type="GO" id="GO:0000156">
    <property type="term" value="F:phosphorelay response regulator activity"/>
    <property type="evidence" value="ECO:0007669"/>
    <property type="project" value="TreeGrafter"/>
</dbReference>
<dbReference type="EMBL" id="QICC01000067">
    <property type="protein sequence ID" value="RNM40719.1"/>
    <property type="molecule type" value="Genomic_DNA"/>
</dbReference>
<feature type="DNA-binding region" description="OmpR/PhoB-type" evidence="5">
    <location>
        <begin position="128"/>
        <end position="227"/>
    </location>
</feature>
<feature type="modified residue" description="4-aspartylphosphate" evidence="4">
    <location>
        <position position="48"/>
    </location>
</feature>
<dbReference type="Gene3D" id="3.40.50.2300">
    <property type="match status" value="1"/>
</dbReference>
<dbReference type="Proteomes" id="UP000253817">
    <property type="component" value="Unassembled WGS sequence"/>
</dbReference>
<evidence type="ECO:0000259" key="6">
    <source>
        <dbReference type="PROSITE" id="PS50110"/>
    </source>
</evidence>
<gene>
    <name evidence="8" type="ORF">C1876_00945</name>
    <name evidence="9" type="ORF">DMP09_13105</name>
</gene>